<reference evidence="1 2" key="1">
    <citation type="submission" date="2018-08" db="EMBL/GenBank/DDBJ databases">
        <authorList>
            <consortium name="Pathogen Informatics"/>
        </authorList>
    </citation>
    <scope>NUCLEOTIDE SEQUENCE [LARGE SCALE GENOMIC DNA]</scope>
    <source>
        <strain evidence="1 2">EuSCAPE_HU047</strain>
    </source>
</reference>
<proteinExistence type="predicted"/>
<accession>A0A4U9BWN2</accession>
<protein>
    <submittedName>
        <fullName evidence="1">Transposase</fullName>
    </submittedName>
</protein>
<dbReference type="Proteomes" id="UP000258253">
    <property type="component" value="Unassembled WGS sequence"/>
</dbReference>
<organism evidence="1 2">
    <name type="scientific">Klebsiella pneumoniae</name>
    <dbReference type="NCBI Taxonomy" id="573"/>
    <lineage>
        <taxon>Bacteria</taxon>
        <taxon>Pseudomonadati</taxon>
        <taxon>Pseudomonadota</taxon>
        <taxon>Gammaproteobacteria</taxon>
        <taxon>Enterobacterales</taxon>
        <taxon>Enterobacteriaceae</taxon>
        <taxon>Klebsiella/Raoultella group</taxon>
        <taxon>Klebsiella</taxon>
        <taxon>Klebsiella pneumoniae complex</taxon>
    </lineage>
</organism>
<evidence type="ECO:0000313" key="2">
    <source>
        <dbReference type="Proteomes" id="UP000258253"/>
    </source>
</evidence>
<comment type="caution">
    <text evidence="1">The sequence shown here is derived from an EMBL/GenBank/DDBJ whole genome shotgun (WGS) entry which is preliminary data.</text>
</comment>
<name>A0A4U9BWN2_KLEPN</name>
<evidence type="ECO:0000313" key="1">
    <source>
        <dbReference type="EMBL" id="SYR48351.1"/>
    </source>
</evidence>
<sequence length="34" mass="3811">MASHRLCSAASGWQTVPEHHAPLWQQVSQVEPEI</sequence>
<dbReference type="AlphaFoldDB" id="A0A4U9BWN2"/>
<dbReference type="EMBL" id="ULCI01000036">
    <property type="protein sequence ID" value="SYR48351.1"/>
    <property type="molecule type" value="Genomic_DNA"/>
</dbReference>
<gene>
    <name evidence="1" type="ORF">SAMEA3538828_05100</name>
</gene>